<dbReference type="KEGG" id="sly:101263183"/>
<protein>
    <recommendedName>
        <fullName evidence="4">Bulb-type lectin domain-containing protein</fullName>
    </recommendedName>
</protein>
<dbReference type="OrthoDB" id="1256703at2759"/>
<dbReference type="PANTHER" id="PTHR32444">
    <property type="entry name" value="BULB-TYPE LECTIN DOMAIN-CONTAINING PROTEIN"/>
    <property type="match status" value="1"/>
</dbReference>
<evidence type="ECO:0000259" key="4">
    <source>
        <dbReference type="PROSITE" id="PS50927"/>
    </source>
</evidence>
<keyword evidence="3" id="KW-0325">Glycoprotein</keyword>
<dbReference type="PaxDb" id="4081-Solyc02g079620.1.1"/>
<reference evidence="5" key="1">
    <citation type="journal article" date="2012" name="Nature">
        <title>The tomato genome sequence provides insights into fleshy fruit evolution.</title>
        <authorList>
            <consortium name="Tomato Genome Consortium"/>
        </authorList>
    </citation>
    <scope>NUCLEOTIDE SEQUENCE [LARGE SCALE GENOMIC DNA]</scope>
    <source>
        <strain evidence="5">cv. Heinz 1706</strain>
    </source>
</reference>
<keyword evidence="2" id="KW-1015">Disulfide bond</keyword>
<keyword evidence="6" id="KW-1185">Reference proteome</keyword>
<dbReference type="STRING" id="4081.A0A3Q7F6L2"/>
<dbReference type="InterPro" id="IPR036426">
    <property type="entry name" value="Bulb-type_lectin_dom_sf"/>
</dbReference>
<dbReference type="Gramene" id="Solyc02g079620.2.1">
    <property type="protein sequence ID" value="Solyc02g079620.2.1.1"/>
    <property type="gene ID" value="Solyc02g079620.2"/>
</dbReference>
<dbReference type="GO" id="GO:0048544">
    <property type="term" value="P:recognition of pollen"/>
    <property type="evidence" value="ECO:0007669"/>
    <property type="project" value="InterPro"/>
</dbReference>
<feature type="domain" description="Bulb-type lectin" evidence="4">
    <location>
        <begin position="1"/>
        <end position="86"/>
    </location>
</feature>
<dbReference type="PANTHER" id="PTHR32444:SF186">
    <property type="entry name" value="BULB-TYPE LECTIN DOMAIN-CONTAINING PROTEIN"/>
    <property type="match status" value="1"/>
</dbReference>
<keyword evidence="1" id="KW-0732">Signal</keyword>
<dbReference type="SUPFAM" id="SSF51110">
    <property type="entry name" value="alpha-D-mannose-specific plant lectins"/>
    <property type="match status" value="1"/>
</dbReference>
<dbReference type="InParanoid" id="A0A3Q7F6L2"/>
<dbReference type="AlphaFoldDB" id="A0A3Q7F6L2"/>
<evidence type="ECO:0000256" key="1">
    <source>
        <dbReference type="ARBA" id="ARBA00022729"/>
    </source>
</evidence>
<sequence>MYLGLWYKDVGPGTVVWVGNRRNLVNCGAFLGLDTGGDIFLQDFMRVTVWIHKSNQTVPRSAIKLLDSGNLVYGDYSNLTAGEYLWQSFDHPFDTLFPGMKLGWEKKSDIDRSMRSWRTSFDPAPGDYLFRLDSGDSGQLSQLLLEKNQRIQSRWGPWDGEKFSGGYALMDNQAYRPIFHSDTDAMYFTFEAKNDSILILSLNADGKLQFLRWNNNSTNSWDEVKTLNMAICDQYSSCGPYGVCTDGDLQCGCLDGFTAASPEEWYKMNFTQGCRRNTSLNYTDRRICKEHPTEVA</sequence>
<organism evidence="5">
    <name type="scientific">Solanum lycopersicum</name>
    <name type="common">Tomato</name>
    <name type="synonym">Lycopersicon esculentum</name>
    <dbReference type="NCBI Taxonomy" id="4081"/>
    <lineage>
        <taxon>Eukaryota</taxon>
        <taxon>Viridiplantae</taxon>
        <taxon>Streptophyta</taxon>
        <taxon>Embryophyta</taxon>
        <taxon>Tracheophyta</taxon>
        <taxon>Spermatophyta</taxon>
        <taxon>Magnoliopsida</taxon>
        <taxon>eudicotyledons</taxon>
        <taxon>Gunneridae</taxon>
        <taxon>Pentapetalae</taxon>
        <taxon>asterids</taxon>
        <taxon>lamiids</taxon>
        <taxon>Solanales</taxon>
        <taxon>Solanaceae</taxon>
        <taxon>Solanoideae</taxon>
        <taxon>Solaneae</taxon>
        <taxon>Solanum</taxon>
        <taxon>Solanum subgen. Lycopersicon</taxon>
    </lineage>
</organism>
<dbReference type="RefSeq" id="XP_004233806.3">
    <property type="nucleotide sequence ID" value="XM_004233758.3"/>
</dbReference>
<dbReference type="InterPro" id="IPR001480">
    <property type="entry name" value="Bulb-type_lectin_dom"/>
</dbReference>
<dbReference type="GeneID" id="101263183"/>
<evidence type="ECO:0000256" key="2">
    <source>
        <dbReference type="ARBA" id="ARBA00023157"/>
    </source>
</evidence>
<evidence type="ECO:0000313" key="6">
    <source>
        <dbReference type="Proteomes" id="UP000004994"/>
    </source>
</evidence>
<name>A0A3Q7F6L2_SOLLC</name>
<dbReference type="PROSITE" id="PS50927">
    <property type="entry name" value="BULB_LECTIN"/>
    <property type="match status" value="1"/>
</dbReference>
<evidence type="ECO:0000256" key="3">
    <source>
        <dbReference type="ARBA" id="ARBA00023180"/>
    </source>
</evidence>
<dbReference type="Gene3D" id="2.90.10.10">
    <property type="entry name" value="Bulb-type lectin domain"/>
    <property type="match status" value="1"/>
</dbReference>
<dbReference type="EnsemblPlants" id="Solyc02g079620.2.1">
    <property type="protein sequence ID" value="Solyc02g079620.2.1.1"/>
    <property type="gene ID" value="Solyc02g079620.2"/>
</dbReference>
<dbReference type="OMA" id="TDRRICK"/>
<dbReference type="SMART" id="SM00108">
    <property type="entry name" value="B_lectin"/>
    <property type="match status" value="1"/>
</dbReference>
<proteinExistence type="predicted"/>
<dbReference type="Pfam" id="PF01453">
    <property type="entry name" value="B_lectin"/>
    <property type="match status" value="1"/>
</dbReference>
<reference evidence="5" key="2">
    <citation type="submission" date="2019-01" db="UniProtKB">
        <authorList>
            <consortium name="EnsemblPlants"/>
        </authorList>
    </citation>
    <scope>IDENTIFICATION</scope>
    <source>
        <strain evidence="5">cv. Heinz 1706</strain>
    </source>
</reference>
<evidence type="ECO:0000313" key="5">
    <source>
        <dbReference type="EnsemblPlants" id="Solyc02g079620.2.1.1"/>
    </source>
</evidence>
<dbReference type="InterPro" id="IPR000858">
    <property type="entry name" value="S_locus_glycoprot_dom"/>
</dbReference>
<gene>
    <name evidence="5" type="primary">LOC101263183</name>
</gene>
<dbReference type="Pfam" id="PF00954">
    <property type="entry name" value="S_locus_glycop"/>
    <property type="match status" value="1"/>
</dbReference>
<dbReference type="Proteomes" id="UP000004994">
    <property type="component" value="Chromosome 2"/>
</dbReference>
<accession>A0A3Q7F6L2</accession>